<sequence length="55" mass="6066">MSTDSIWPVKDTRKVPSDIVGAVCIVVAMVTYVIYIIKENGKLGFGKCFLTRSSK</sequence>
<dbReference type="EMBL" id="KQ971357">
    <property type="protein sequence ID" value="EFA08314.1"/>
    <property type="molecule type" value="Genomic_DNA"/>
</dbReference>
<evidence type="ECO:0000313" key="2">
    <source>
        <dbReference type="EMBL" id="EFA08314.1"/>
    </source>
</evidence>
<dbReference type="HOGENOM" id="CLU_3034979_0_0_1"/>
<dbReference type="InParanoid" id="D6WVD8"/>
<protein>
    <submittedName>
        <fullName evidence="2">Uncharacterized protein</fullName>
    </submittedName>
</protein>
<evidence type="ECO:0000256" key="1">
    <source>
        <dbReference type="SAM" id="Phobius"/>
    </source>
</evidence>
<evidence type="ECO:0000313" key="3">
    <source>
        <dbReference type="Proteomes" id="UP000007266"/>
    </source>
</evidence>
<proteinExistence type="predicted"/>
<reference evidence="2 3" key="1">
    <citation type="journal article" date="2008" name="Nature">
        <title>The genome of the model beetle and pest Tribolium castaneum.</title>
        <authorList>
            <consortium name="Tribolium Genome Sequencing Consortium"/>
            <person name="Richards S."/>
            <person name="Gibbs R.A."/>
            <person name="Weinstock G.M."/>
            <person name="Brown S.J."/>
            <person name="Denell R."/>
            <person name="Beeman R.W."/>
            <person name="Gibbs R."/>
            <person name="Beeman R.W."/>
            <person name="Brown S.J."/>
            <person name="Bucher G."/>
            <person name="Friedrich M."/>
            <person name="Grimmelikhuijzen C.J."/>
            <person name="Klingler M."/>
            <person name="Lorenzen M."/>
            <person name="Richards S."/>
            <person name="Roth S."/>
            <person name="Schroder R."/>
            <person name="Tautz D."/>
            <person name="Zdobnov E.M."/>
            <person name="Muzny D."/>
            <person name="Gibbs R.A."/>
            <person name="Weinstock G.M."/>
            <person name="Attaway T."/>
            <person name="Bell S."/>
            <person name="Buhay C.J."/>
            <person name="Chandrabose M.N."/>
            <person name="Chavez D."/>
            <person name="Clerk-Blankenburg K.P."/>
            <person name="Cree A."/>
            <person name="Dao M."/>
            <person name="Davis C."/>
            <person name="Chacko J."/>
            <person name="Dinh H."/>
            <person name="Dugan-Rocha S."/>
            <person name="Fowler G."/>
            <person name="Garner T.T."/>
            <person name="Garnes J."/>
            <person name="Gnirke A."/>
            <person name="Hawes A."/>
            <person name="Hernandez J."/>
            <person name="Hines S."/>
            <person name="Holder M."/>
            <person name="Hume J."/>
            <person name="Jhangiani S.N."/>
            <person name="Joshi V."/>
            <person name="Khan Z.M."/>
            <person name="Jackson L."/>
            <person name="Kovar C."/>
            <person name="Kowis A."/>
            <person name="Lee S."/>
            <person name="Lewis L.R."/>
            <person name="Margolis J."/>
            <person name="Morgan M."/>
            <person name="Nazareth L.V."/>
            <person name="Nguyen N."/>
            <person name="Okwuonu G."/>
            <person name="Parker D."/>
            <person name="Richards S."/>
            <person name="Ruiz S.J."/>
            <person name="Santibanez J."/>
            <person name="Savard J."/>
            <person name="Scherer S.E."/>
            <person name="Schneider B."/>
            <person name="Sodergren E."/>
            <person name="Tautz D."/>
            <person name="Vattahil S."/>
            <person name="Villasana D."/>
            <person name="White C.S."/>
            <person name="Wright R."/>
            <person name="Park Y."/>
            <person name="Beeman R.W."/>
            <person name="Lord J."/>
            <person name="Oppert B."/>
            <person name="Lorenzen M."/>
            <person name="Brown S."/>
            <person name="Wang L."/>
            <person name="Savard J."/>
            <person name="Tautz D."/>
            <person name="Richards S."/>
            <person name="Weinstock G."/>
            <person name="Gibbs R.A."/>
            <person name="Liu Y."/>
            <person name="Worley K."/>
            <person name="Weinstock G."/>
            <person name="Elsik C.G."/>
            <person name="Reese J.T."/>
            <person name="Elhaik E."/>
            <person name="Landan G."/>
            <person name="Graur D."/>
            <person name="Arensburger P."/>
            <person name="Atkinson P."/>
            <person name="Beeman R.W."/>
            <person name="Beidler J."/>
            <person name="Brown S.J."/>
            <person name="Demuth J.P."/>
            <person name="Drury D.W."/>
            <person name="Du Y.Z."/>
            <person name="Fujiwara H."/>
            <person name="Lorenzen M."/>
            <person name="Maselli V."/>
            <person name="Osanai M."/>
            <person name="Park Y."/>
            <person name="Robertson H.M."/>
            <person name="Tu Z."/>
            <person name="Wang J.J."/>
            <person name="Wang S."/>
            <person name="Richards S."/>
            <person name="Song H."/>
            <person name="Zhang L."/>
            <person name="Sodergren E."/>
            <person name="Werner D."/>
            <person name="Stanke M."/>
            <person name="Morgenstern B."/>
            <person name="Solovyev V."/>
            <person name="Kosarev P."/>
            <person name="Brown G."/>
            <person name="Chen H.C."/>
            <person name="Ermolaeva O."/>
            <person name="Hlavina W."/>
            <person name="Kapustin Y."/>
            <person name="Kiryutin B."/>
            <person name="Kitts P."/>
            <person name="Maglott D."/>
            <person name="Pruitt K."/>
            <person name="Sapojnikov V."/>
            <person name="Souvorov A."/>
            <person name="Mackey A.J."/>
            <person name="Waterhouse R.M."/>
            <person name="Wyder S."/>
            <person name="Zdobnov E.M."/>
            <person name="Zdobnov E.M."/>
            <person name="Wyder S."/>
            <person name="Kriventseva E.V."/>
            <person name="Kadowaki T."/>
            <person name="Bork P."/>
            <person name="Aranda M."/>
            <person name="Bao R."/>
            <person name="Beermann A."/>
            <person name="Berns N."/>
            <person name="Bolognesi R."/>
            <person name="Bonneton F."/>
            <person name="Bopp D."/>
            <person name="Brown S.J."/>
            <person name="Bucher G."/>
            <person name="Butts T."/>
            <person name="Chaumot A."/>
            <person name="Denell R.E."/>
            <person name="Ferrier D.E."/>
            <person name="Friedrich M."/>
            <person name="Gordon C.M."/>
            <person name="Jindra M."/>
            <person name="Klingler M."/>
            <person name="Lan Q."/>
            <person name="Lattorff H.M."/>
            <person name="Laudet V."/>
            <person name="von Levetsow C."/>
            <person name="Liu Z."/>
            <person name="Lutz R."/>
            <person name="Lynch J.A."/>
            <person name="da Fonseca R.N."/>
            <person name="Posnien N."/>
            <person name="Reuter R."/>
            <person name="Roth S."/>
            <person name="Savard J."/>
            <person name="Schinko J.B."/>
            <person name="Schmitt C."/>
            <person name="Schoppmeier M."/>
            <person name="Schroder R."/>
            <person name="Shippy T.D."/>
            <person name="Simonnet F."/>
            <person name="Marques-Souza H."/>
            <person name="Tautz D."/>
            <person name="Tomoyasu Y."/>
            <person name="Trauner J."/>
            <person name="Van der Zee M."/>
            <person name="Vervoort M."/>
            <person name="Wittkopp N."/>
            <person name="Wimmer E.A."/>
            <person name="Yang X."/>
            <person name="Jones A.K."/>
            <person name="Sattelle D.B."/>
            <person name="Ebert P.R."/>
            <person name="Nelson D."/>
            <person name="Scott J.G."/>
            <person name="Beeman R.W."/>
            <person name="Muthukrishnan S."/>
            <person name="Kramer K.J."/>
            <person name="Arakane Y."/>
            <person name="Beeman R.W."/>
            <person name="Zhu Q."/>
            <person name="Hogenkamp D."/>
            <person name="Dixit R."/>
            <person name="Oppert B."/>
            <person name="Jiang H."/>
            <person name="Zou Z."/>
            <person name="Marshall J."/>
            <person name="Elpidina E."/>
            <person name="Vinokurov K."/>
            <person name="Oppert C."/>
            <person name="Zou Z."/>
            <person name="Evans J."/>
            <person name="Lu Z."/>
            <person name="Zhao P."/>
            <person name="Sumathipala N."/>
            <person name="Altincicek B."/>
            <person name="Vilcinskas A."/>
            <person name="Williams M."/>
            <person name="Hultmark D."/>
            <person name="Hetru C."/>
            <person name="Jiang H."/>
            <person name="Grimmelikhuijzen C.J."/>
            <person name="Hauser F."/>
            <person name="Cazzamali G."/>
            <person name="Williamson M."/>
            <person name="Park Y."/>
            <person name="Li B."/>
            <person name="Tanaka Y."/>
            <person name="Predel R."/>
            <person name="Neupert S."/>
            <person name="Schachtner J."/>
            <person name="Verleyen P."/>
            <person name="Raible F."/>
            <person name="Bork P."/>
            <person name="Friedrich M."/>
            <person name="Walden K.K."/>
            <person name="Robertson H.M."/>
            <person name="Angeli S."/>
            <person name="Foret S."/>
            <person name="Bucher G."/>
            <person name="Schuetz S."/>
            <person name="Maleszka R."/>
            <person name="Wimmer E.A."/>
            <person name="Beeman R.W."/>
            <person name="Lorenzen M."/>
            <person name="Tomoyasu Y."/>
            <person name="Miller S.C."/>
            <person name="Grossmann D."/>
            <person name="Bucher G."/>
        </authorList>
    </citation>
    <scope>NUCLEOTIDE SEQUENCE [LARGE SCALE GENOMIC DNA]</scope>
    <source>
        <strain evidence="2 3">Georgia GA2</strain>
    </source>
</reference>
<keyword evidence="3" id="KW-1185">Reference proteome</keyword>
<reference evidence="2 3" key="2">
    <citation type="journal article" date="2010" name="Nucleic Acids Res.">
        <title>BeetleBase in 2010: revisions to provide comprehensive genomic information for Tribolium castaneum.</title>
        <authorList>
            <person name="Kim H.S."/>
            <person name="Murphy T."/>
            <person name="Xia J."/>
            <person name="Caragea D."/>
            <person name="Park Y."/>
            <person name="Beeman R.W."/>
            <person name="Lorenzen M.D."/>
            <person name="Butcher S."/>
            <person name="Manak J.R."/>
            <person name="Brown S.J."/>
        </authorList>
    </citation>
    <scope>GENOME REANNOTATION</scope>
    <source>
        <strain evidence="2 3">Georgia GA2</strain>
    </source>
</reference>
<dbReference type="Proteomes" id="UP000007266">
    <property type="component" value="Linkage group 8"/>
</dbReference>
<accession>D6WVD8</accession>
<feature type="transmembrane region" description="Helical" evidence="1">
    <location>
        <begin position="19"/>
        <end position="37"/>
    </location>
</feature>
<keyword evidence="1" id="KW-1133">Transmembrane helix</keyword>
<gene>
    <name evidence="2" type="primary">GLEAN_05950</name>
    <name evidence="2" type="ORF">TcasGA2_TC005950</name>
</gene>
<name>D6WVD8_TRICA</name>
<keyword evidence="1" id="KW-0472">Membrane</keyword>
<keyword evidence="1" id="KW-0812">Transmembrane</keyword>
<organism evidence="2 3">
    <name type="scientific">Tribolium castaneum</name>
    <name type="common">Red flour beetle</name>
    <dbReference type="NCBI Taxonomy" id="7070"/>
    <lineage>
        <taxon>Eukaryota</taxon>
        <taxon>Metazoa</taxon>
        <taxon>Ecdysozoa</taxon>
        <taxon>Arthropoda</taxon>
        <taxon>Hexapoda</taxon>
        <taxon>Insecta</taxon>
        <taxon>Pterygota</taxon>
        <taxon>Neoptera</taxon>
        <taxon>Endopterygota</taxon>
        <taxon>Coleoptera</taxon>
        <taxon>Polyphaga</taxon>
        <taxon>Cucujiformia</taxon>
        <taxon>Tenebrionidae</taxon>
        <taxon>Tenebrionidae incertae sedis</taxon>
        <taxon>Tribolium</taxon>
    </lineage>
</organism>
<dbReference type="AlphaFoldDB" id="D6WVD8"/>